<accession>A0ABR0EMN7</accession>
<keyword evidence="2" id="KW-0812">Transmembrane</keyword>
<feature type="compositionally biased region" description="Basic and acidic residues" evidence="1">
    <location>
        <begin position="1"/>
        <end position="13"/>
    </location>
</feature>
<dbReference type="Pfam" id="PF11735">
    <property type="entry name" value="CAP59_mtransfer"/>
    <property type="match status" value="1"/>
</dbReference>
<keyword evidence="2" id="KW-1133">Transmembrane helix</keyword>
<evidence type="ECO:0000313" key="4">
    <source>
        <dbReference type="Proteomes" id="UP001305779"/>
    </source>
</evidence>
<organism evidence="3 4">
    <name type="scientific">Zasmidium cellare</name>
    <name type="common">Wine cellar mold</name>
    <name type="synonym">Racodium cellare</name>
    <dbReference type="NCBI Taxonomy" id="395010"/>
    <lineage>
        <taxon>Eukaryota</taxon>
        <taxon>Fungi</taxon>
        <taxon>Dikarya</taxon>
        <taxon>Ascomycota</taxon>
        <taxon>Pezizomycotina</taxon>
        <taxon>Dothideomycetes</taxon>
        <taxon>Dothideomycetidae</taxon>
        <taxon>Mycosphaerellales</taxon>
        <taxon>Mycosphaerellaceae</taxon>
        <taxon>Zasmidium</taxon>
    </lineage>
</organism>
<dbReference type="PANTHER" id="PTHR34144:SF8">
    <property type="entry name" value="GLYCOSYLTRANSFERASE FAMILY 69 PROTEIN"/>
    <property type="match status" value="1"/>
</dbReference>
<evidence type="ECO:0000313" key="3">
    <source>
        <dbReference type="EMBL" id="KAK4502747.1"/>
    </source>
</evidence>
<evidence type="ECO:0000256" key="2">
    <source>
        <dbReference type="SAM" id="Phobius"/>
    </source>
</evidence>
<dbReference type="PANTHER" id="PTHR34144">
    <property type="entry name" value="CHROMOSOME 8, WHOLE GENOME SHOTGUN SEQUENCE"/>
    <property type="match status" value="1"/>
</dbReference>
<dbReference type="EMBL" id="JAXOVC010000004">
    <property type="protein sequence ID" value="KAK4502747.1"/>
    <property type="molecule type" value="Genomic_DNA"/>
</dbReference>
<dbReference type="InterPro" id="IPR021047">
    <property type="entry name" value="Mannosyltransferase_CMT1"/>
</dbReference>
<sequence>MDPKPRVEEEALLHRTQSGSSTEYDDEELLAYELDDLEDDPNVTQITATTPPRWWISPKRRTGRRRNGSGSKFLSFHTPRRRRSIYCRVAQLLMLAPYMIFSAIIICGVFFPSYSYPPQRYLELRDRVQELGQTANINDEKVFIAASLYDHKGELVGGQWGQSVLRLIEILGPDNVFLSLYENDPDEMAQAALDEFAKNVTCDSAIVTEQLDLQKFPHVSAPDGSSYVKRITFLADVRNRALRPLEDSASTAHNTTFDKLLYLNDVIFDPVDAANLLFSTNVDESTGRTQYRAACAVDFINPFKFYDTFATRDLEGYDTGVPFYPWFTGGGQAESRRDVLEQKDAVRVKSCWGGMVAFEAKWFQRPGLQKEATGDYGLPSDKASAYHTEMGKTRDDDQESADLDLYDSAQLRFRAETDTYWDSSECCLIHADLSAMDTASLAPNETGIYMNPYIRVAYDGYVLPWLSFTKRFERLYTPIHVIVNWIADRPSFNPRQYQGPGDEVVDRVWRWDEDSAKALETGTFTTESELQGHWEEVNRTAQPGGFCGMRKLLIINEHPLEGQKKWGKFLPPIPARI</sequence>
<dbReference type="Proteomes" id="UP001305779">
    <property type="component" value="Unassembled WGS sequence"/>
</dbReference>
<comment type="caution">
    <text evidence="3">The sequence shown here is derived from an EMBL/GenBank/DDBJ whole genome shotgun (WGS) entry which is preliminary data.</text>
</comment>
<name>A0ABR0EMN7_ZASCE</name>
<evidence type="ECO:0000256" key="1">
    <source>
        <dbReference type="SAM" id="MobiDB-lite"/>
    </source>
</evidence>
<gene>
    <name evidence="3" type="ORF">PRZ48_006173</name>
</gene>
<protein>
    <recommendedName>
        <fullName evidence="5">Glycosyltransferase family 69 protein</fullName>
    </recommendedName>
</protein>
<feature type="region of interest" description="Disordered" evidence="1">
    <location>
        <begin position="1"/>
        <end position="24"/>
    </location>
</feature>
<reference evidence="3 4" key="1">
    <citation type="journal article" date="2023" name="G3 (Bethesda)">
        <title>A chromosome-level genome assembly of Zasmidium syzygii isolated from banana leaves.</title>
        <authorList>
            <person name="van Westerhoven A.C."/>
            <person name="Mehrabi R."/>
            <person name="Talebi R."/>
            <person name="Steentjes M.B.F."/>
            <person name="Corcolon B."/>
            <person name="Chong P.A."/>
            <person name="Kema G.H.J."/>
            <person name="Seidl M.F."/>
        </authorList>
    </citation>
    <scope>NUCLEOTIDE SEQUENCE [LARGE SCALE GENOMIC DNA]</scope>
    <source>
        <strain evidence="3 4">P124</strain>
    </source>
</reference>
<keyword evidence="4" id="KW-1185">Reference proteome</keyword>
<proteinExistence type="predicted"/>
<keyword evidence="2" id="KW-0472">Membrane</keyword>
<feature type="transmembrane region" description="Helical" evidence="2">
    <location>
        <begin position="89"/>
        <end position="111"/>
    </location>
</feature>
<evidence type="ECO:0008006" key="5">
    <source>
        <dbReference type="Google" id="ProtNLM"/>
    </source>
</evidence>